<sequence length="579" mass="68588">MKIKSDDLIPIENNFKVCAGPGAGKTYWLINHIKNILCNSKRLQKNRKIACITYTNVAVKTINERLGSYSKQVEVSTIHSFLYFNLLKPYVYSIANEYGLNFREIDGHQDMKVEGGKIRKWIKDHPRKNYFKSPILSEKQLLNLQPNRKAINNWIKTLRYKFNEKELILFCDNSKAVYKADDGEETRINKDTLDLLSSGLFEYKKLYWQEGIIDHEDVLFFSYQLLKRYPFMLKILNAKYPYFFIDEFQDTNPIQVKIINMIAQEETVVGVIGDSAQSIYGFQGANCEQFESFELMNMNNYEIHGNRRSTNRIIDVLNSMRRDFKQKYIRNKEGEKPVIVIGDKIKAINKYNNEKLVTLSRKNITVNKIRKDIESTIFENDFLERFKEADSDKERRYTIMDTIFAIETAKNGNFREALKILDRISFLEKNKKNKFHYLKSLLDDYDKYSNDFLIDLYTYINDVLNVKLTTLRKNSKIRYFYENSKYKEFVICVNSINEKSDNKTIHQSKGDEFDNIMIIKEDDNLDFLTNPDLINNEEHRIYYVAMSRAKEKLFINIPYLNNPKSLKNLEDLFEFIYLE</sequence>
<comment type="caution">
    <text evidence="11">The sequence shown here is derived from an EMBL/GenBank/DDBJ whole genome shotgun (WGS) entry which is preliminary data.</text>
</comment>
<evidence type="ECO:0000256" key="6">
    <source>
        <dbReference type="ARBA" id="ARBA00034617"/>
    </source>
</evidence>
<accession>A0ABS8CUN9</accession>
<dbReference type="InterPro" id="IPR014017">
    <property type="entry name" value="DNA_helicase_UvrD-like_C"/>
</dbReference>
<dbReference type="EC" id="5.6.2.4" evidence="7"/>
<evidence type="ECO:0000256" key="3">
    <source>
        <dbReference type="ARBA" id="ARBA00022806"/>
    </source>
</evidence>
<dbReference type="Pfam" id="PF00580">
    <property type="entry name" value="UvrD-helicase"/>
    <property type="match status" value="1"/>
</dbReference>
<proteinExistence type="predicted"/>
<dbReference type="Proteomes" id="UP001299409">
    <property type="component" value="Unassembled WGS sequence"/>
</dbReference>
<reference evidence="11 12" key="1">
    <citation type="submission" date="2021-10" db="EMBL/GenBank/DDBJ databases">
        <title>Collection of gut derived symbiotic bacterial strains cultured from healthy donors.</title>
        <authorList>
            <person name="Lin H."/>
            <person name="Littmann E."/>
            <person name="Claire K."/>
            <person name="Pamer E."/>
        </authorList>
    </citation>
    <scope>NUCLEOTIDE SEQUENCE [LARGE SCALE GENOMIC DNA]</scope>
    <source>
        <strain evidence="11 12">MSK.17.68</strain>
    </source>
</reference>
<dbReference type="InterPro" id="IPR027417">
    <property type="entry name" value="P-loop_NTPase"/>
</dbReference>
<dbReference type="SUPFAM" id="SSF52540">
    <property type="entry name" value="P-loop containing nucleoside triphosphate hydrolases"/>
    <property type="match status" value="1"/>
</dbReference>
<dbReference type="PROSITE" id="PS51198">
    <property type="entry name" value="UVRD_HELICASE_ATP_BIND"/>
    <property type="match status" value="1"/>
</dbReference>
<dbReference type="EMBL" id="JAJBMB010000002">
    <property type="protein sequence ID" value="MCB5445174.1"/>
    <property type="molecule type" value="Genomic_DNA"/>
</dbReference>
<name>A0ABS8CUN9_9FIRM</name>
<evidence type="ECO:0000256" key="4">
    <source>
        <dbReference type="ARBA" id="ARBA00022840"/>
    </source>
</evidence>
<evidence type="ECO:0000313" key="12">
    <source>
        <dbReference type="Proteomes" id="UP001299409"/>
    </source>
</evidence>
<evidence type="ECO:0000256" key="2">
    <source>
        <dbReference type="ARBA" id="ARBA00022801"/>
    </source>
</evidence>
<evidence type="ECO:0000256" key="8">
    <source>
        <dbReference type="ARBA" id="ARBA00048988"/>
    </source>
</evidence>
<keyword evidence="3 9" id="KW-0347">Helicase</keyword>
<dbReference type="InterPro" id="IPR014016">
    <property type="entry name" value="UvrD-like_ATP-bd"/>
</dbReference>
<feature type="binding site" evidence="9">
    <location>
        <begin position="19"/>
        <end position="26"/>
    </location>
    <ligand>
        <name>ATP</name>
        <dbReference type="ChEBI" id="CHEBI:30616"/>
    </ligand>
</feature>
<evidence type="ECO:0000256" key="7">
    <source>
        <dbReference type="ARBA" id="ARBA00034808"/>
    </source>
</evidence>
<dbReference type="PANTHER" id="PTHR11070">
    <property type="entry name" value="UVRD / RECB / PCRA DNA HELICASE FAMILY MEMBER"/>
    <property type="match status" value="1"/>
</dbReference>
<comment type="catalytic activity">
    <reaction evidence="6">
        <text>Couples ATP hydrolysis with the unwinding of duplex DNA by translocating in the 3'-5' direction.</text>
        <dbReference type="EC" id="5.6.2.4"/>
    </reaction>
</comment>
<dbReference type="GO" id="GO:0004386">
    <property type="term" value="F:helicase activity"/>
    <property type="evidence" value="ECO:0007669"/>
    <property type="project" value="UniProtKB-KW"/>
</dbReference>
<dbReference type="Pfam" id="PF13361">
    <property type="entry name" value="UvrD_C"/>
    <property type="match status" value="1"/>
</dbReference>
<organism evidence="11 12">
    <name type="scientific">Intestinibacter bartlettii</name>
    <dbReference type="NCBI Taxonomy" id="261299"/>
    <lineage>
        <taxon>Bacteria</taxon>
        <taxon>Bacillati</taxon>
        <taxon>Bacillota</taxon>
        <taxon>Clostridia</taxon>
        <taxon>Peptostreptococcales</taxon>
        <taxon>Peptostreptococcaceae</taxon>
        <taxon>Intestinibacter</taxon>
    </lineage>
</organism>
<evidence type="ECO:0000256" key="9">
    <source>
        <dbReference type="PROSITE-ProRule" id="PRU00560"/>
    </source>
</evidence>
<protein>
    <recommendedName>
        <fullName evidence="7">DNA 3'-5' helicase</fullName>
        <ecNumber evidence="7">5.6.2.4</ecNumber>
    </recommendedName>
</protein>
<dbReference type="RefSeq" id="WP_226914202.1">
    <property type="nucleotide sequence ID" value="NZ_BAABXU010000001.1"/>
</dbReference>
<keyword evidence="4 9" id="KW-0067">ATP-binding</keyword>
<evidence type="ECO:0000313" key="11">
    <source>
        <dbReference type="EMBL" id="MCB5445174.1"/>
    </source>
</evidence>
<keyword evidence="12" id="KW-1185">Reference proteome</keyword>
<comment type="catalytic activity">
    <reaction evidence="8">
        <text>ATP + H2O = ADP + phosphate + H(+)</text>
        <dbReference type="Rhea" id="RHEA:13065"/>
        <dbReference type="ChEBI" id="CHEBI:15377"/>
        <dbReference type="ChEBI" id="CHEBI:15378"/>
        <dbReference type="ChEBI" id="CHEBI:30616"/>
        <dbReference type="ChEBI" id="CHEBI:43474"/>
        <dbReference type="ChEBI" id="CHEBI:456216"/>
        <dbReference type="EC" id="5.6.2.4"/>
    </reaction>
</comment>
<dbReference type="PANTHER" id="PTHR11070:SF3">
    <property type="entry name" value="DNA 3'-5' HELICASE"/>
    <property type="match status" value="1"/>
</dbReference>
<evidence type="ECO:0000259" key="10">
    <source>
        <dbReference type="PROSITE" id="PS51198"/>
    </source>
</evidence>
<dbReference type="InterPro" id="IPR000212">
    <property type="entry name" value="DNA_helicase_UvrD/REP"/>
</dbReference>
<keyword evidence="2 9" id="KW-0378">Hydrolase</keyword>
<keyword evidence="5" id="KW-0413">Isomerase</keyword>
<keyword evidence="1 9" id="KW-0547">Nucleotide-binding</keyword>
<evidence type="ECO:0000256" key="5">
    <source>
        <dbReference type="ARBA" id="ARBA00023235"/>
    </source>
</evidence>
<feature type="domain" description="UvrD-like helicase ATP-binding" evidence="10">
    <location>
        <begin position="1"/>
        <end position="310"/>
    </location>
</feature>
<evidence type="ECO:0000256" key="1">
    <source>
        <dbReference type="ARBA" id="ARBA00022741"/>
    </source>
</evidence>
<dbReference type="Gene3D" id="3.40.50.300">
    <property type="entry name" value="P-loop containing nucleotide triphosphate hydrolases"/>
    <property type="match status" value="2"/>
</dbReference>
<gene>
    <name evidence="11" type="ORF">LIP50_03045</name>
</gene>